<reference evidence="5 6" key="1">
    <citation type="submission" date="2019-12" db="EMBL/GenBank/DDBJ databases">
        <title>Rhizobium genotypes associated with high levels of biological nitrogen fixation by grain legumes in a temperate-maritime cropping system.</title>
        <authorList>
            <person name="Maluk M."/>
            <person name="Francesc Ferrando Molina F."/>
            <person name="Lopez Del Egido L."/>
            <person name="Lafos M."/>
            <person name="Langarica-Fuentes A."/>
            <person name="Gebre Yohannes G."/>
            <person name="Young M.W."/>
            <person name="Martin P."/>
            <person name="Gantlett R."/>
            <person name="Kenicer G."/>
            <person name="Hawes C."/>
            <person name="Begg G.S."/>
            <person name="Quilliam R.S."/>
            <person name="Squire G.R."/>
            <person name="Poole P.S."/>
            <person name="Young P.W."/>
            <person name="Iannetta P.M."/>
            <person name="James E.K."/>
        </authorList>
    </citation>
    <scope>NUCLEOTIDE SEQUENCE [LARGE SCALE GENOMIC DNA]</scope>
    <source>
        <strain evidence="5 6">JHI54</strain>
    </source>
</reference>
<sequence>MKIKTLIVAAAAFAGLAITSIANAGDLELLQPGKLMVATEGTYAPFSMRAPDGKLDGLEIRVMREVAKRLNLEYTPVLIKWDSLLVGLQADQYDVISAAMDITEARQKQVTFSNGWLESGGRVVTGKDSKIASAADIKGKTVGALVASSWTKIAEDKGATVKGYKAESDAMQDLVNGNVDAVITDSIAAAYAIKSANMSLKMTDDYVSHVQKGFAFKMGKPNLVVAVNKALADINADGTYAKLTSDLVGFDPAPKDPIKTIK</sequence>
<dbReference type="PANTHER" id="PTHR35936:SF34">
    <property type="entry name" value="ABC TRANSPORTER EXTRACELLULAR-BINDING PROTEIN YCKB-RELATED"/>
    <property type="match status" value="1"/>
</dbReference>
<dbReference type="EMBL" id="WUFV01000012">
    <property type="protein sequence ID" value="NEK17258.1"/>
    <property type="molecule type" value="Genomic_DNA"/>
</dbReference>
<dbReference type="Proteomes" id="UP000471705">
    <property type="component" value="Unassembled WGS sequence"/>
</dbReference>
<gene>
    <name evidence="5" type="ORF">GR257_20725</name>
</gene>
<evidence type="ECO:0000256" key="3">
    <source>
        <dbReference type="SAM" id="SignalP"/>
    </source>
</evidence>
<accession>A0A7K3VL17</accession>
<dbReference type="Pfam" id="PF00497">
    <property type="entry name" value="SBP_bac_3"/>
    <property type="match status" value="1"/>
</dbReference>
<feature type="signal peptide" evidence="3">
    <location>
        <begin position="1"/>
        <end position="24"/>
    </location>
</feature>
<dbReference type="SMART" id="SM00062">
    <property type="entry name" value="PBPb"/>
    <property type="match status" value="1"/>
</dbReference>
<dbReference type="RefSeq" id="WP_164047932.1">
    <property type="nucleotide sequence ID" value="NZ_JAAXBO010000004.1"/>
</dbReference>
<comment type="subcellular location">
    <subcellularLocation>
        <location evidence="1">Periplasm</location>
    </subcellularLocation>
</comment>
<evidence type="ECO:0000313" key="6">
    <source>
        <dbReference type="Proteomes" id="UP000471705"/>
    </source>
</evidence>
<evidence type="ECO:0000256" key="1">
    <source>
        <dbReference type="ARBA" id="ARBA00004418"/>
    </source>
</evidence>
<evidence type="ECO:0000313" key="5">
    <source>
        <dbReference type="EMBL" id="NEK17258.1"/>
    </source>
</evidence>
<comment type="caution">
    <text evidence="5">The sequence shown here is derived from an EMBL/GenBank/DDBJ whole genome shotgun (WGS) entry which is preliminary data.</text>
</comment>
<dbReference type="PANTHER" id="PTHR35936">
    <property type="entry name" value="MEMBRANE-BOUND LYTIC MUREIN TRANSGLYCOSYLASE F"/>
    <property type="match status" value="1"/>
</dbReference>
<dbReference type="CDD" id="cd13626">
    <property type="entry name" value="PBP2_Cystine_like"/>
    <property type="match status" value="1"/>
</dbReference>
<dbReference type="AlphaFoldDB" id="A0A7K3VL17"/>
<dbReference type="SUPFAM" id="SSF53850">
    <property type="entry name" value="Periplasmic binding protein-like II"/>
    <property type="match status" value="1"/>
</dbReference>
<feature type="chain" id="PRO_5029748522" evidence="3">
    <location>
        <begin position="25"/>
        <end position="262"/>
    </location>
</feature>
<dbReference type="InterPro" id="IPR001638">
    <property type="entry name" value="Solute-binding_3/MltF_N"/>
</dbReference>
<dbReference type="GO" id="GO:0042597">
    <property type="term" value="C:periplasmic space"/>
    <property type="evidence" value="ECO:0007669"/>
    <property type="project" value="UniProtKB-SubCell"/>
</dbReference>
<organism evidence="5 6">
    <name type="scientific">Rhizobium leguminosarum</name>
    <dbReference type="NCBI Taxonomy" id="384"/>
    <lineage>
        <taxon>Bacteria</taxon>
        <taxon>Pseudomonadati</taxon>
        <taxon>Pseudomonadota</taxon>
        <taxon>Alphaproteobacteria</taxon>
        <taxon>Hyphomicrobiales</taxon>
        <taxon>Rhizobiaceae</taxon>
        <taxon>Rhizobium/Agrobacterium group</taxon>
        <taxon>Rhizobium</taxon>
    </lineage>
</organism>
<proteinExistence type="predicted"/>
<evidence type="ECO:0000259" key="4">
    <source>
        <dbReference type="SMART" id="SM00062"/>
    </source>
</evidence>
<dbReference type="Gene3D" id="3.40.190.10">
    <property type="entry name" value="Periplasmic binding protein-like II"/>
    <property type="match status" value="2"/>
</dbReference>
<evidence type="ECO:0000256" key="2">
    <source>
        <dbReference type="ARBA" id="ARBA00022729"/>
    </source>
</evidence>
<protein>
    <submittedName>
        <fullName evidence="5">Transporter substrate-binding domain-containing protein</fullName>
    </submittedName>
</protein>
<feature type="domain" description="Solute-binding protein family 3/N-terminal" evidence="4">
    <location>
        <begin position="34"/>
        <end position="251"/>
    </location>
</feature>
<name>A0A7K3VL17_RHILE</name>
<keyword evidence="2 3" id="KW-0732">Signal</keyword>